<dbReference type="PROSITE" id="PS51194">
    <property type="entry name" value="HELICASE_CTER"/>
    <property type="match status" value="1"/>
</dbReference>
<feature type="domain" description="Helicase ATP-binding" evidence="1">
    <location>
        <begin position="15"/>
        <end position="174"/>
    </location>
</feature>
<evidence type="ECO:0000259" key="2">
    <source>
        <dbReference type="PROSITE" id="PS51194"/>
    </source>
</evidence>
<keyword evidence="3" id="KW-0347">Helicase</keyword>
<dbReference type="InterPro" id="IPR001650">
    <property type="entry name" value="Helicase_C-like"/>
</dbReference>
<dbReference type="SUPFAM" id="SSF52540">
    <property type="entry name" value="P-loop containing nucleoside triphosphate hydrolases"/>
    <property type="match status" value="1"/>
</dbReference>
<dbReference type="InterPro" id="IPR006935">
    <property type="entry name" value="Helicase/UvrB_N"/>
</dbReference>
<dbReference type="Pfam" id="PF00271">
    <property type="entry name" value="Helicase_C"/>
    <property type="match status" value="1"/>
</dbReference>
<keyword evidence="3" id="KW-0547">Nucleotide-binding</keyword>
<evidence type="ECO:0000313" key="4">
    <source>
        <dbReference type="Proteomes" id="UP001218412"/>
    </source>
</evidence>
<protein>
    <submittedName>
        <fullName evidence="3">DEAD/DEAH box helicase family protein</fullName>
    </submittedName>
</protein>
<keyword evidence="3" id="KW-0378">Hydrolase</keyword>
<gene>
    <name evidence="3" type="ORF">JHW45_12440</name>
</gene>
<evidence type="ECO:0000259" key="1">
    <source>
        <dbReference type="PROSITE" id="PS51192"/>
    </source>
</evidence>
<sequence>MRLRPRQKTFVERSVAALASRGNTLGVAPTGAGKTIMLSAVTGEMIGAMSKNTGAKACVLAHRDELTAQNRAKFQRVVPGVATSVIDATEKSWDGQVAFAIVPTLARASNLADMPRLDLLVVDEAHHAVADSYRRIIDRVREANPDARIFGVTATPNRGDRKGLREVFDNVADQVRLGELIASGHLVLPRTFVIDVGVQDELRSVRKTMSDFDMTEVAGIMDRAPVTDEVIRHWKEKAGDRQTVVFCSTVAHAEHVTDAFRAAGVSAALIHGDLAAETRKAILGDYAAGNIRVVVNVAVLTEGWDHPPTSCVVLLRPSSYKSTMIQMVGRGLRTVDPEEHPGIVKTDCIILDFGTSSLTHGTLEQDVDLDGRVPTPGEAPTKLCPECKAEIPIAVTECPICGCELPREGAEPIDSFVMTELDLLERSSFAWVDLFGDDAALMANGFHAWGGVFFLEGRWHAVGGAKGKATRLLSVGERIVCLAQADDWLNTHETDESAFKSKGWLKQDATEKQLNCLPPEFRRDYGLTRYRASALISFQFNKRDIRRLVTAAEPERRAA</sequence>
<keyword evidence="4" id="KW-1185">Reference proteome</keyword>
<accession>A0ABY7STQ4</accession>
<dbReference type="EMBL" id="CP067134">
    <property type="protein sequence ID" value="WCR09878.1"/>
    <property type="molecule type" value="Genomic_DNA"/>
</dbReference>
<dbReference type="PROSITE" id="PS51192">
    <property type="entry name" value="HELICASE_ATP_BIND_1"/>
    <property type="match status" value="1"/>
</dbReference>
<name>A0ABY7STQ4_9RHOB</name>
<dbReference type="InterPro" id="IPR014001">
    <property type="entry name" value="Helicase_ATP-bd"/>
</dbReference>
<evidence type="ECO:0000313" key="3">
    <source>
        <dbReference type="EMBL" id="WCR09878.1"/>
    </source>
</evidence>
<dbReference type="InterPro" id="IPR050742">
    <property type="entry name" value="Helicase_Restrict-Modif_Enz"/>
</dbReference>
<reference evidence="3 4" key="1">
    <citation type="submission" date="2021-01" db="EMBL/GenBank/DDBJ databases">
        <title>Biogeographic distribution of Paracoccus.</title>
        <authorList>
            <person name="Hollensteiner J."/>
            <person name="Leineberger J."/>
            <person name="Brinkhoff T."/>
            <person name="Daniel R."/>
        </authorList>
    </citation>
    <scope>NUCLEOTIDE SEQUENCE [LARGE SCALE GENOMIC DNA]</scope>
    <source>
        <strain evidence="3 4">LMG25392</strain>
    </source>
</reference>
<organism evidence="3 4">
    <name type="scientific">Paracoccus stylophorae</name>
    <dbReference type="NCBI Taxonomy" id="659350"/>
    <lineage>
        <taxon>Bacteria</taxon>
        <taxon>Pseudomonadati</taxon>
        <taxon>Pseudomonadota</taxon>
        <taxon>Alphaproteobacteria</taxon>
        <taxon>Rhodobacterales</taxon>
        <taxon>Paracoccaceae</taxon>
        <taxon>Paracoccus</taxon>
    </lineage>
</organism>
<feature type="domain" description="Helicase C-terminal" evidence="2">
    <location>
        <begin position="225"/>
        <end position="381"/>
    </location>
</feature>
<dbReference type="SMART" id="SM00490">
    <property type="entry name" value="HELICc"/>
    <property type="match status" value="1"/>
</dbReference>
<dbReference type="PANTHER" id="PTHR47396">
    <property type="entry name" value="TYPE I RESTRICTION ENZYME ECOKI R PROTEIN"/>
    <property type="match status" value="1"/>
</dbReference>
<dbReference type="GO" id="GO:0004386">
    <property type="term" value="F:helicase activity"/>
    <property type="evidence" value="ECO:0007669"/>
    <property type="project" value="UniProtKB-KW"/>
</dbReference>
<dbReference type="InterPro" id="IPR027417">
    <property type="entry name" value="P-loop_NTPase"/>
</dbReference>
<proteinExistence type="predicted"/>
<keyword evidence="3" id="KW-0067">ATP-binding</keyword>
<dbReference type="Proteomes" id="UP001218412">
    <property type="component" value="Chromosome"/>
</dbReference>
<dbReference type="Pfam" id="PF04851">
    <property type="entry name" value="ResIII"/>
    <property type="match status" value="1"/>
</dbReference>
<dbReference type="Gene3D" id="3.40.50.300">
    <property type="entry name" value="P-loop containing nucleotide triphosphate hydrolases"/>
    <property type="match status" value="2"/>
</dbReference>
<dbReference type="SMART" id="SM00487">
    <property type="entry name" value="DEXDc"/>
    <property type="match status" value="1"/>
</dbReference>
<dbReference type="PANTHER" id="PTHR47396:SF1">
    <property type="entry name" value="ATP-DEPENDENT HELICASE IRC3-RELATED"/>
    <property type="match status" value="1"/>
</dbReference>
<dbReference type="RefSeq" id="WP_272857938.1">
    <property type="nucleotide sequence ID" value="NZ_CP067134.1"/>
</dbReference>